<evidence type="ECO:0000313" key="2">
    <source>
        <dbReference type="Proteomes" id="UP001142078"/>
    </source>
</evidence>
<dbReference type="RefSeq" id="WP_257490092.1">
    <property type="nucleotide sequence ID" value="NZ_JANJZL010000001.1"/>
</dbReference>
<evidence type="ECO:0000313" key="1">
    <source>
        <dbReference type="EMBL" id="MCR2043020.1"/>
    </source>
</evidence>
<accession>A0A9X2S3Q8</accession>
<dbReference type="Proteomes" id="UP001142078">
    <property type="component" value="Unassembled WGS sequence"/>
</dbReference>
<organism evidence="1 2">
    <name type="scientific">Anaerosalibacter massiliensis</name>
    <dbReference type="NCBI Taxonomy" id="1347392"/>
    <lineage>
        <taxon>Bacteria</taxon>
        <taxon>Bacillati</taxon>
        <taxon>Bacillota</taxon>
        <taxon>Tissierellia</taxon>
        <taxon>Tissierellales</taxon>
        <taxon>Sporanaerobacteraceae</taxon>
        <taxon>Anaerosalibacter</taxon>
    </lineage>
</organism>
<comment type="caution">
    <text evidence="1">The sequence shown here is derived from an EMBL/GenBank/DDBJ whole genome shotgun (WGS) entry which is preliminary data.</text>
</comment>
<proteinExistence type="predicted"/>
<sequence>MDDLMVFTNIMEEDEKLLWKKTEIILLLKMSTLHILEVLKNFKKMLFLLGIKAGYGYIKKVLVIGDGVQWDNKDL</sequence>
<reference evidence="1" key="1">
    <citation type="submission" date="2022-07" db="EMBL/GenBank/DDBJ databases">
        <title>Enhanced cultured diversity of the mouse gut microbiota enables custom-made synthetic communities.</title>
        <authorList>
            <person name="Afrizal A."/>
        </authorList>
    </citation>
    <scope>NUCLEOTIDE SEQUENCE</scope>
    <source>
        <strain evidence="1">DSM 29482</strain>
    </source>
</reference>
<name>A0A9X2S3Q8_9FIRM</name>
<dbReference type="AlphaFoldDB" id="A0A9X2S3Q8"/>
<gene>
    <name evidence="1" type="ORF">NSA23_02695</name>
</gene>
<protein>
    <submittedName>
        <fullName evidence="1">Uncharacterized protein</fullName>
    </submittedName>
</protein>
<keyword evidence="2" id="KW-1185">Reference proteome</keyword>
<dbReference type="EMBL" id="JANJZL010000001">
    <property type="protein sequence ID" value="MCR2043020.1"/>
    <property type="molecule type" value="Genomic_DNA"/>
</dbReference>